<dbReference type="AlphaFoldDB" id="A0AAN5CZL8"/>
<accession>A0AAN5CZL8</accession>
<keyword evidence="2" id="KW-1185">Reference proteome</keyword>
<gene>
    <name evidence="1" type="ORF">PMAYCL1PPCAC_23350</name>
</gene>
<dbReference type="EMBL" id="BTRK01000005">
    <property type="protein sequence ID" value="GMR53155.1"/>
    <property type="molecule type" value="Genomic_DNA"/>
</dbReference>
<sequence length="417" mass="46859">SVTDGRLECGDGWAILVMEGNSLILDTKSECKNKRWFINEKPFPKQVEATCGSIVRRNDRTQAADAEVVPSTPPSREKVIAACREYWGTRFKEVQERITENDRVRRRLVLSLEELRKRGEMDREARNRIQKEVEGHNTIHRELNLLINSLRQERGHELAVLRTTEKRIPIENRPLQSTPHTPSYAELLALQGYEAMPQIYGSRPSNSLDGIQSIDGLPLPLKPYTSHRRCGTVRQSSSECPDGRVCSPFSHLGEHRINCPRGHIAVEVPEGHLELMVSSLVCPEGESEWMAENSQGQRGQRVGADVTVTCIQECACTPLSASPVCPPSQRCSPASFLVDMDDQCMLYECAEGKTLFIRTRYGWQPASHLVCGPRGDYLHEGKDNVGPYPTVTCAAEGESLYSSHHTRRVSRRMKNGN</sequence>
<dbReference type="Proteomes" id="UP001328107">
    <property type="component" value="Unassembled WGS sequence"/>
</dbReference>
<organism evidence="1 2">
    <name type="scientific">Pristionchus mayeri</name>
    <dbReference type="NCBI Taxonomy" id="1317129"/>
    <lineage>
        <taxon>Eukaryota</taxon>
        <taxon>Metazoa</taxon>
        <taxon>Ecdysozoa</taxon>
        <taxon>Nematoda</taxon>
        <taxon>Chromadorea</taxon>
        <taxon>Rhabditida</taxon>
        <taxon>Rhabditina</taxon>
        <taxon>Diplogasteromorpha</taxon>
        <taxon>Diplogasteroidea</taxon>
        <taxon>Neodiplogasteridae</taxon>
        <taxon>Pristionchus</taxon>
    </lineage>
</organism>
<reference evidence="2" key="1">
    <citation type="submission" date="2022-10" db="EMBL/GenBank/DDBJ databases">
        <title>Genome assembly of Pristionchus species.</title>
        <authorList>
            <person name="Yoshida K."/>
            <person name="Sommer R.J."/>
        </authorList>
    </citation>
    <scope>NUCLEOTIDE SEQUENCE [LARGE SCALE GENOMIC DNA]</scope>
    <source>
        <strain evidence="2">RS5460</strain>
    </source>
</reference>
<evidence type="ECO:0000313" key="2">
    <source>
        <dbReference type="Proteomes" id="UP001328107"/>
    </source>
</evidence>
<proteinExistence type="predicted"/>
<comment type="caution">
    <text evidence="1">The sequence shown here is derived from an EMBL/GenBank/DDBJ whole genome shotgun (WGS) entry which is preliminary data.</text>
</comment>
<feature type="non-terminal residue" evidence="1">
    <location>
        <position position="1"/>
    </location>
</feature>
<name>A0AAN5CZL8_9BILA</name>
<protein>
    <submittedName>
        <fullName evidence="1">Uncharacterized protein</fullName>
    </submittedName>
</protein>
<evidence type="ECO:0000313" key="1">
    <source>
        <dbReference type="EMBL" id="GMR53155.1"/>
    </source>
</evidence>